<feature type="active site" description="Charge relay system" evidence="1">
    <location>
        <position position="217"/>
    </location>
</feature>
<evidence type="ECO:0000259" key="2">
    <source>
        <dbReference type="Pfam" id="PF12146"/>
    </source>
</evidence>
<comment type="caution">
    <text evidence="3">The sequence shown here is derived from an EMBL/GenBank/DDBJ whole genome shotgun (WGS) entry which is preliminary data.</text>
</comment>
<dbReference type="Pfam" id="PF12146">
    <property type="entry name" value="Hydrolase_4"/>
    <property type="match status" value="1"/>
</dbReference>
<feature type="domain" description="Serine aminopeptidase S33" evidence="2">
    <location>
        <begin position="14"/>
        <end position="219"/>
    </location>
</feature>
<dbReference type="PANTHER" id="PTHR11614">
    <property type="entry name" value="PHOSPHOLIPASE-RELATED"/>
    <property type="match status" value="1"/>
</dbReference>
<dbReference type="Gene3D" id="3.40.50.1820">
    <property type="entry name" value="alpha/beta hydrolase"/>
    <property type="match status" value="1"/>
</dbReference>
<name>A0A328KSI7_9LACT</name>
<dbReference type="SUPFAM" id="SSF53474">
    <property type="entry name" value="alpha/beta-Hydrolases"/>
    <property type="match status" value="1"/>
</dbReference>
<dbReference type="GO" id="GO:0052689">
    <property type="term" value="F:carboxylic ester hydrolase activity"/>
    <property type="evidence" value="ECO:0007669"/>
    <property type="project" value="InterPro"/>
</dbReference>
<dbReference type="InterPro" id="IPR022742">
    <property type="entry name" value="Hydrolase_4"/>
</dbReference>
<organism evidence="3 4">
    <name type="scientific">Dolosigranulum pigrum</name>
    <dbReference type="NCBI Taxonomy" id="29394"/>
    <lineage>
        <taxon>Bacteria</taxon>
        <taxon>Bacillati</taxon>
        <taxon>Bacillota</taxon>
        <taxon>Bacilli</taxon>
        <taxon>Lactobacillales</taxon>
        <taxon>Carnobacteriaceae</taxon>
        <taxon>Dolosigranulum</taxon>
    </lineage>
</organism>
<dbReference type="InterPro" id="IPR029058">
    <property type="entry name" value="AB_hydrolase_fold"/>
</dbReference>
<accession>A0A328KSI7</accession>
<dbReference type="PIRSF" id="PIRSF017388">
    <property type="entry name" value="Esterase_lipase"/>
    <property type="match status" value="1"/>
</dbReference>
<feature type="active site" description="Nucleophile" evidence="1">
    <location>
        <position position="90"/>
    </location>
</feature>
<proteinExistence type="predicted"/>
<evidence type="ECO:0000256" key="1">
    <source>
        <dbReference type="PIRSR" id="PIRSR017388-1"/>
    </source>
</evidence>
<dbReference type="EMBL" id="NAQV01000011">
    <property type="protein sequence ID" value="RAN63948.1"/>
    <property type="molecule type" value="Genomic_DNA"/>
</dbReference>
<protein>
    <recommendedName>
        <fullName evidence="2">Serine aminopeptidase S33 domain-containing protein</fullName>
    </recommendedName>
</protein>
<sequence>MVSSIYYPGNANGVLLLHSLTHTPDVVFYLANRLKKAGWTVYAPCLSGHDQERMLSLLKSSVADWTADVQEAVQFLREEGCQEIAVMGQSLGGLLTLQLLLDQPDIACGGILSAPAFKKWETTAIYEEVAKRVATNDQVGLVPNLAKEQQAAKKKLDRILIDLEALIDTMIPNYEKIPQPIFVGQGTMDDMVEVANAEILAATVEQSRLALYEEAGHILTTSAVNRQLADDLIAFLREQGWD</sequence>
<gene>
    <name evidence="3" type="ORF">B8A44_04180</name>
</gene>
<reference evidence="3 4" key="1">
    <citation type="submission" date="2017-03" db="EMBL/GenBank/DDBJ databases">
        <title>wgs assembly of Dolosigranulum pigrum KPL CDC strains.</title>
        <authorList>
            <person name="Brugger S.D."/>
            <person name="Pettigrew M."/>
            <person name="Kong Y."/>
            <person name="Lemon K.P."/>
        </authorList>
    </citation>
    <scope>NUCLEOTIDE SEQUENCE [LARGE SCALE GENOMIC DNA]</scope>
    <source>
        <strain evidence="3 4">KPL1931_CDC4294-98</strain>
    </source>
</reference>
<dbReference type="InterPro" id="IPR051044">
    <property type="entry name" value="MAG_DAG_Lipase"/>
</dbReference>
<dbReference type="Proteomes" id="UP000249099">
    <property type="component" value="Unassembled WGS sequence"/>
</dbReference>
<evidence type="ECO:0000313" key="4">
    <source>
        <dbReference type="Proteomes" id="UP000249099"/>
    </source>
</evidence>
<feature type="active site" description="Charge relay system" evidence="1">
    <location>
        <position position="189"/>
    </location>
</feature>
<evidence type="ECO:0000313" key="3">
    <source>
        <dbReference type="EMBL" id="RAN63948.1"/>
    </source>
</evidence>
<dbReference type="AlphaFoldDB" id="A0A328KSI7"/>
<dbReference type="InterPro" id="IPR012354">
    <property type="entry name" value="Esterase_lipase"/>
</dbReference>